<feature type="region of interest" description="Disordered" evidence="1">
    <location>
        <begin position="41"/>
        <end position="63"/>
    </location>
</feature>
<protein>
    <submittedName>
        <fullName evidence="2">Uncharacterized protein</fullName>
    </submittedName>
</protein>
<comment type="caution">
    <text evidence="2">The sequence shown here is derived from an EMBL/GenBank/DDBJ whole genome shotgun (WGS) entry which is preliminary data.</text>
</comment>
<evidence type="ECO:0000313" key="2">
    <source>
        <dbReference type="EMBL" id="PXX21135.1"/>
    </source>
</evidence>
<dbReference type="AlphaFoldDB" id="A0A318HRL0"/>
<proteinExistence type="predicted"/>
<keyword evidence="3" id="KW-1185">Reference proteome</keyword>
<feature type="compositionally biased region" description="Basic and acidic residues" evidence="1">
    <location>
        <begin position="48"/>
        <end position="57"/>
    </location>
</feature>
<organism evidence="2 3">
    <name type="scientific">Hoylesella shahii DSM 15611 = JCM 12083</name>
    <dbReference type="NCBI Taxonomy" id="1122991"/>
    <lineage>
        <taxon>Bacteria</taxon>
        <taxon>Pseudomonadati</taxon>
        <taxon>Bacteroidota</taxon>
        <taxon>Bacteroidia</taxon>
        <taxon>Bacteroidales</taxon>
        <taxon>Prevotellaceae</taxon>
        <taxon>Hoylesella</taxon>
    </lineage>
</organism>
<gene>
    <name evidence="2" type="ORF">EJ73_01904</name>
</gene>
<evidence type="ECO:0000313" key="3">
    <source>
        <dbReference type="Proteomes" id="UP000248314"/>
    </source>
</evidence>
<accession>A0A318HRL0</accession>
<sequence>MQQNAVLSGAKSKVKCSKTQGYMQQNTVKLINLGLTTHTNTAEFGPDGELKSKESTHNVKIMT</sequence>
<dbReference type="Proteomes" id="UP000248314">
    <property type="component" value="Unassembled WGS sequence"/>
</dbReference>
<evidence type="ECO:0000256" key="1">
    <source>
        <dbReference type="SAM" id="MobiDB-lite"/>
    </source>
</evidence>
<name>A0A318HRL0_9BACT</name>
<reference evidence="2 3" key="1">
    <citation type="submission" date="2018-05" db="EMBL/GenBank/DDBJ databases">
        <title>Genomic Encyclopedia of Type Strains, Phase I: the one thousand microbial genomes (KMG-I) project.</title>
        <authorList>
            <person name="Kyrpides N."/>
        </authorList>
    </citation>
    <scope>NUCLEOTIDE SEQUENCE [LARGE SCALE GENOMIC DNA]</scope>
    <source>
        <strain evidence="2 3">DSM 15611</strain>
    </source>
</reference>
<dbReference type="EMBL" id="QJJX01000023">
    <property type="protein sequence ID" value="PXX21135.1"/>
    <property type="molecule type" value="Genomic_DNA"/>
</dbReference>